<dbReference type="EMBL" id="DUGC01000054">
    <property type="protein sequence ID" value="HIH09695.1"/>
    <property type="molecule type" value="Genomic_DNA"/>
</dbReference>
<gene>
    <name evidence="3" type="ORF">HA254_03405</name>
</gene>
<name>A0A7J4IZP9_9ARCH</name>
<feature type="transmembrane region" description="Helical" evidence="1">
    <location>
        <begin position="12"/>
        <end position="29"/>
    </location>
</feature>
<comment type="caution">
    <text evidence="3">The sequence shown here is derived from an EMBL/GenBank/DDBJ whole genome shotgun (WGS) entry which is preliminary data.</text>
</comment>
<dbReference type="Proteomes" id="UP000565078">
    <property type="component" value="Unassembled WGS sequence"/>
</dbReference>
<dbReference type="InterPro" id="IPR018638">
    <property type="entry name" value="DUF2061_membrane"/>
</dbReference>
<keyword evidence="1" id="KW-1133">Transmembrane helix</keyword>
<dbReference type="AlphaFoldDB" id="A0A7J4IZP9"/>
<evidence type="ECO:0000313" key="4">
    <source>
        <dbReference type="Proteomes" id="UP000565078"/>
    </source>
</evidence>
<accession>A0A7J4IZP9</accession>
<evidence type="ECO:0000256" key="1">
    <source>
        <dbReference type="SAM" id="Phobius"/>
    </source>
</evidence>
<reference evidence="4" key="1">
    <citation type="journal article" date="2020" name="bioRxiv">
        <title>A rank-normalized archaeal taxonomy based on genome phylogeny resolves widespread incomplete and uneven classifications.</title>
        <authorList>
            <person name="Rinke C."/>
            <person name="Chuvochina M."/>
            <person name="Mussig A.J."/>
            <person name="Chaumeil P.-A."/>
            <person name="Waite D.W."/>
            <person name="Whitman W.B."/>
            <person name="Parks D.H."/>
            <person name="Hugenholtz P."/>
        </authorList>
    </citation>
    <scope>NUCLEOTIDE SEQUENCE [LARGE SCALE GENOMIC DNA]</scope>
</reference>
<proteinExistence type="predicted"/>
<protein>
    <submittedName>
        <fullName evidence="3">DUF2061 domain-containing protein</fullName>
    </submittedName>
</protein>
<evidence type="ECO:0000313" key="3">
    <source>
        <dbReference type="EMBL" id="HIH09695.1"/>
    </source>
</evidence>
<evidence type="ECO:0000259" key="2">
    <source>
        <dbReference type="Pfam" id="PF09834"/>
    </source>
</evidence>
<keyword evidence="1" id="KW-0472">Membrane</keyword>
<keyword evidence="1" id="KW-0812">Transmembrane</keyword>
<organism evidence="3 4">
    <name type="scientific">Candidatus Iainarchaeum sp</name>
    <dbReference type="NCBI Taxonomy" id="3101447"/>
    <lineage>
        <taxon>Archaea</taxon>
        <taxon>Candidatus Iainarchaeota</taxon>
        <taxon>Candidatus Iainarchaeia</taxon>
        <taxon>Candidatus Iainarchaeales</taxon>
        <taxon>Candidatus Iainarchaeaceae</taxon>
        <taxon>Candidatus Iainarchaeum</taxon>
    </lineage>
</organism>
<dbReference type="Pfam" id="PF09834">
    <property type="entry name" value="DUF2061"/>
    <property type="match status" value="1"/>
</dbReference>
<sequence>MDSRKKSVAKTISWRIIATLLTVPAVFALTRDVNISLGAGALDFALKSATFYVHERAWSKVDMDK</sequence>
<feature type="domain" description="DUF2061" evidence="2">
    <location>
        <begin position="8"/>
        <end position="59"/>
    </location>
</feature>